<name>A0A1J5SSP4_9ZZZZ</name>
<accession>A0A1J5SSP4</accession>
<dbReference type="PANTHER" id="PTHR33908">
    <property type="entry name" value="MANNOSYLTRANSFERASE YKCB-RELATED"/>
    <property type="match status" value="1"/>
</dbReference>
<dbReference type="GO" id="GO:0005886">
    <property type="term" value="C:plasma membrane"/>
    <property type="evidence" value="ECO:0007669"/>
    <property type="project" value="UniProtKB-SubCell"/>
</dbReference>
<keyword evidence="3" id="KW-0328">Glycosyltransferase</keyword>
<evidence type="ECO:0000256" key="5">
    <source>
        <dbReference type="ARBA" id="ARBA00022692"/>
    </source>
</evidence>
<evidence type="ECO:0000259" key="9">
    <source>
        <dbReference type="Pfam" id="PF13231"/>
    </source>
</evidence>
<feature type="transmembrane region" description="Helical" evidence="8">
    <location>
        <begin position="400"/>
        <end position="419"/>
    </location>
</feature>
<gene>
    <name evidence="10" type="ORF">GALL_109470</name>
</gene>
<dbReference type="EMBL" id="MLJW01000040">
    <property type="protein sequence ID" value="OIR07040.1"/>
    <property type="molecule type" value="Genomic_DNA"/>
</dbReference>
<evidence type="ECO:0000256" key="8">
    <source>
        <dbReference type="SAM" id="Phobius"/>
    </source>
</evidence>
<evidence type="ECO:0000256" key="4">
    <source>
        <dbReference type="ARBA" id="ARBA00022679"/>
    </source>
</evidence>
<organism evidence="10">
    <name type="scientific">mine drainage metagenome</name>
    <dbReference type="NCBI Taxonomy" id="410659"/>
    <lineage>
        <taxon>unclassified sequences</taxon>
        <taxon>metagenomes</taxon>
        <taxon>ecological metagenomes</taxon>
    </lineage>
</organism>
<protein>
    <recommendedName>
        <fullName evidence="9">Glycosyltransferase RgtA/B/C/D-like domain-containing protein</fullName>
    </recommendedName>
</protein>
<evidence type="ECO:0000256" key="3">
    <source>
        <dbReference type="ARBA" id="ARBA00022676"/>
    </source>
</evidence>
<reference evidence="10" key="1">
    <citation type="submission" date="2016-10" db="EMBL/GenBank/DDBJ databases">
        <title>Sequence of Gallionella enrichment culture.</title>
        <authorList>
            <person name="Poehlein A."/>
            <person name="Muehling M."/>
            <person name="Daniel R."/>
        </authorList>
    </citation>
    <scope>NUCLEOTIDE SEQUENCE</scope>
</reference>
<evidence type="ECO:0000256" key="7">
    <source>
        <dbReference type="ARBA" id="ARBA00023136"/>
    </source>
</evidence>
<keyword evidence="4" id="KW-0808">Transferase</keyword>
<dbReference type="InterPro" id="IPR038731">
    <property type="entry name" value="RgtA/B/C-like"/>
</dbReference>
<evidence type="ECO:0000256" key="2">
    <source>
        <dbReference type="ARBA" id="ARBA00022475"/>
    </source>
</evidence>
<feature type="transmembrane region" description="Helical" evidence="8">
    <location>
        <begin position="169"/>
        <end position="199"/>
    </location>
</feature>
<comment type="caution">
    <text evidence="10">The sequence shown here is derived from an EMBL/GenBank/DDBJ whole genome shotgun (WGS) entry which is preliminary data.</text>
</comment>
<dbReference type="AlphaFoldDB" id="A0A1J5SSP4"/>
<feature type="transmembrane region" description="Helical" evidence="8">
    <location>
        <begin position="135"/>
        <end position="157"/>
    </location>
</feature>
<feature type="transmembrane region" description="Helical" evidence="8">
    <location>
        <begin position="376"/>
        <end position="394"/>
    </location>
</feature>
<dbReference type="GO" id="GO:0008610">
    <property type="term" value="P:lipid biosynthetic process"/>
    <property type="evidence" value="ECO:0007669"/>
    <property type="project" value="UniProtKB-ARBA"/>
</dbReference>
<dbReference type="InterPro" id="IPR050297">
    <property type="entry name" value="LipidA_mod_glycosyltrf_83"/>
</dbReference>
<feature type="transmembrane region" description="Helical" evidence="8">
    <location>
        <begin position="205"/>
        <end position="225"/>
    </location>
</feature>
<feature type="transmembrane region" description="Helical" evidence="8">
    <location>
        <begin position="107"/>
        <end position="129"/>
    </location>
</feature>
<sequence length="427" mass="50198">MLINSFYMKKMLNKPFLLFLPFLFLYVFIIVFVHKNIMQGDESRYYMYANNLIHGFYSPKGEVYLWNGPGYPIILMPFVALKLPLIFITLLNAVFQYLSVVLLYKTFIKYVSPAKALLFSLFWACYYISFKEMGLLYTESFTVFLVAAFQYFTVLVFKQAKRKYIIISGVLLGYIILTKVIFGYVVLTLLAINFIIFLFLRKDNLKKTCFILIIALLSNLPYLFYTYSLTGKLFYWANSGGSSLYWASSPFEGEYGDWNNDDFNTYCNIDTLIPCNASIIAKNHENDFKIFRQYTGVEKDMMFKKKAIENIKNHPAKYVKNYISNFGRMLFGIPQSFFYQRFQNLMRIPPNAVIFTFLLFSGTITILRFRRIRYEILFLVMLSFIYLAGSATLSSDQRQFYIVVPVILFWTANIFQQFISININREL</sequence>
<dbReference type="Pfam" id="PF13231">
    <property type="entry name" value="PMT_2"/>
    <property type="match status" value="1"/>
</dbReference>
<dbReference type="GO" id="GO:0016763">
    <property type="term" value="F:pentosyltransferase activity"/>
    <property type="evidence" value="ECO:0007669"/>
    <property type="project" value="TreeGrafter"/>
</dbReference>
<keyword evidence="7 8" id="KW-0472">Membrane</keyword>
<feature type="domain" description="Glycosyltransferase RgtA/B/C/D-like" evidence="9">
    <location>
        <begin position="88"/>
        <end position="218"/>
    </location>
</feature>
<evidence type="ECO:0000313" key="10">
    <source>
        <dbReference type="EMBL" id="OIR07040.1"/>
    </source>
</evidence>
<comment type="subcellular location">
    <subcellularLocation>
        <location evidence="1">Cell membrane</location>
        <topology evidence="1">Multi-pass membrane protein</topology>
    </subcellularLocation>
</comment>
<feature type="transmembrane region" description="Helical" evidence="8">
    <location>
        <begin position="16"/>
        <end position="34"/>
    </location>
</feature>
<evidence type="ECO:0000256" key="6">
    <source>
        <dbReference type="ARBA" id="ARBA00022989"/>
    </source>
</evidence>
<feature type="transmembrane region" description="Helical" evidence="8">
    <location>
        <begin position="73"/>
        <end position="95"/>
    </location>
</feature>
<proteinExistence type="predicted"/>
<dbReference type="PANTHER" id="PTHR33908:SF11">
    <property type="entry name" value="MEMBRANE PROTEIN"/>
    <property type="match status" value="1"/>
</dbReference>
<keyword evidence="2" id="KW-1003">Cell membrane</keyword>
<feature type="transmembrane region" description="Helical" evidence="8">
    <location>
        <begin position="352"/>
        <end position="369"/>
    </location>
</feature>
<keyword evidence="6 8" id="KW-1133">Transmembrane helix</keyword>
<evidence type="ECO:0000256" key="1">
    <source>
        <dbReference type="ARBA" id="ARBA00004651"/>
    </source>
</evidence>
<keyword evidence="5 8" id="KW-0812">Transmembrane</keyword>